<reference evidence="1 2" key="1">
    <citation type="submission" date="2019-06" db="EMBL/GenBank/DDBJ databases">
        <title>Genome Sequence of the Brown Rot Fungal Pathogen Monilinia fructicola.</title>
        <authorList>
            <person name="De Miccolis Angelini R.M."/>
            <person name="Landi L."/>
            <person name="Abate D."/>
            <person name="Pollastro S."/>
            <person name="Romanazzi G."/>
            <person name="Faretra F."/>
        </authorList>
    </citation>
    <scope>NUCLEOTIDE SEQUENCE [LARGE SCALE GENOMIC DNA]</scope>
    <source>
        <strain evidence="1 2">Mfrc123</strain>
    </source>
</reference>
<dbReference type="VEuPathDB" id="FungiDB:MFRU_022g00670"/>
<evidence type="ECO:0000313" key="1">
    <source>
        <dbReference type="EMBL" id="KAA8565948.1"/>
    </source>
</evidence>
<dbReference type="EMBL" id="VICG01000013">
    <property type="protein sequence ID" value="KAA8565948.1"/>
    <property type="molecule type" value="Genomic_DNA"/>
</dbReference>
<accession>A0A5M9J8K2</accession>
<protein>
    <submittedName>
        <fullName evidence="1">Uncharacterized protein</fullName>
    </submittedName>
</protein>
<sequence>MIDATLLRVSKSICTQATKMLYGGNVFRFSMTEISKKGYSRMMVGDELHPKFKRLSWQNWTQNFKAIIQNAIDEVERQVPTLNLSFYVYHDHFARFLHAVGSAKAAMIKDLHFNGVIKVHLCDLCGAGRNTCEEDLIDNLKVYIPLINKFCTNLQNLVINIREDYKDSGYGSNVDLEARRLEADLKLRSILENEFRELKTVRSLKVYRLEPGRYGDYSWTPTEKMEAGEETEAWFKKRADRWLHEELEMEKSRRGVENMIISEDGGSRTTETPPCMFWLKR</sequence>
<name>A0A5M9J8K2_MONFR</name>
<dbReference type="AlphaFoldDB" id="A0A5M9J8K2"/>
<dbReference type="Proteomes" id="UP000322873">
    <property type="component" value="Unassembled WGS sequence"/>
</dbReference>
<keyword evidence="2" id="KW-1185">Reference proteome</keyword>
<gene>
    <name evidence="1" type="ORF">EYC84_009757</name>
</gene>
<evidence type="ECO:0000313" key="2">
    <source>
        <dbReference type="Proteomes" id="UP000322873"/>
    </source>
</evidence>
<organism evidence="1 2">
    <name type="scientific">Monilinia fructicola</name>
    <name type="common">Brown rot fungus</name>
    <name type="synonym">Ciboria fructicola</name>
    <dbReference type="NCBI Taxonomy" id="38448"/>
    <lineage>
        <taxon>Eukaryota</taxon>
        <taxon>Fungi</taxon>
        <taxon>Dikarya</taxon>
        <taxon>Ascomycota</taxon>
        <taxon>Pezizomycotina</taxon>
        <taxon>Leotiomycetes</taxon>
        <taxon>Helotiales</taxon>
        <taxon>Sclerotiniaceae</taxon>
        <taxon>Monilinia</taxon>
    </lineage>
</organism>
<comment type="caution">
    <text evidence="1">The sequence shown here is derived from an EMBL/GenBank/DDBJ whole genome shotgun (WGS) entry which is preliminary data.</text>
</comment>
<proteinExistence type="predicted"/>